<evidence type="ECO:0000313" key="3">
    <source>
        <dbReference type="Proteomes" id="UP000503640"/>
    </source>
</evidence>
<evidence type="ECO:0000256" key="1">
    <source>
        <dbReference type="SAM" id="SignalP"/>
    </source>
</evidence>
<reference evidence="3" key="1">
    <citation type="journal article" date="2020" name="Appl. Environ. Microbiol.">
        <title>Diazotrophic Anaeromyxobacter Isolates from Soils.</title>
        <authorList>
            <person name="Masuda Y."/>
            <person name="Yamanaka H."/>
            <person name="Xu Z.X."/>
            <person name="Shiratori Y."/>
            <person name="Aono T."/>
            <person name="Amachi S."/>
            <person name="Senoo K."/>
            <person name="Itoh H."/>
        </authorList>
    </citation>
    <scope>NUCLEOTIDE SEQUENCE [LARGE SCALE GENOMIC DNA]</scope>
    <source>
        <strain evidence="3">R267</strain>
    </source>
</reference>
<keyword evidence="3" id="KW-1185">Reference proteome</keyword>
<evidence type="ECO:0000313" key="2">
    <source>
        <dbReference type="EMBL" id="GEJ59202.1"/>
    </source>
</evidence>
<comment type="caution">
    <text evidence="2">The sequence shown here is derived from an EMBL/GenBank/DDBJ whole genome shotgun (WGS) entry which is preliminary data.</text>
</comment>
<sequence>MRRAAALAAALALAAPGVALASAALRPLLLERGTYGESFTFVADLEDGTYVQAGLSFTNLGPGSTKGICRALVVAPDGRLWRVQERFSRSEITWRDGGDERLAVGPCAAWVSEDGSGVEVKLDGGSVRLATPERPRRQGGEAALQVDGRPYRSEVLLFRAPLAATLARPGAAARQVAGALYLDHTRSAVPTKDLARRWVRFRALRGPRALLVLGREGHDGRFAPVWACGEEGCQDEEAFAAARRGEGQATSFVVEVRGEAPLTLRAGRLLYRDAPVEDLGLLGPLVRPFTGSPVTYVYRATAQQGAGAPMDGILEVELSGE</sequence>
<organism evidence="2 3">
    <name type="scientific">Anaeromyxobacter diazotrophicus</name>
    <dbReference type="NCBI Taxonomy" id="2590199"/>
    <lineage>
        <taxon>Bacteria</taxon>
        <taxon>Pseudomonadati</taxon>
        <taxon>Myxococcota</taxon>
        <taxon>Myxococcia</taxon>
        <taxon>Myxococcales</taxon>
        <taxon>Cystobacterineae</taxon>
        <taxon>Anaeromyxobacteraceae</taxon>
        <taxon>Anaeromyxobacter</taxon>
    </lineage>
</organism>
<name>A0A7I9VRY9_9BACT</name>
<proteinExistence type="predicted"/>
<gene>
    <name evidence="2" type="ORF">AMYX_39430</name>
</gene>
<dbReference type="AlphaFoldDB" id="A0A7I9VRY9"/>
<dbReference type="EMBL" id="BJTG01000011">
    <property type="protein sequence ID" value="GEJ59202.1"/>
    <property type="molecule type" value="Genomic_DNA"/>
</dbReference>
<feature type="signal peptide" evidence="1">
    <location>
        <begin position="1"/>
        <end position="21"/>
    </location>
</feature>
<accession>A0A7I9VRY9</accession>
<protein>
    <submittedName>
        <fullName evidence="2">Uncharacterized protein</fullName>
    </submittedName>
</protein>
<dbReference type="RefSeq" id="WP_176068468.1">
    <property type="nucleotide sequence ID" value="NZ_BJTG01000011.1"/>
</dbReference>
<keyword evidence="1" id="KW-0732">Signal</keyword>
<feature type="chain" id="PRO_5029698585" evidence="1">
    <location>
        <begin position="22"/>
        <end position="321"/>
    </location>
</feature>
<dbReference type="Proteomes" id="UP000503640">
    <property type="component" value="Unassembled WGS sequence"/>
</dbReference>